<keyword evidence="3 6" id="KW-0812">Transmembrane</keyword>
<organism evidence="7">
    <name type="scientific">Candidatus Paraimprobicoccus trichonymphae</name>
    <dbReference type="NCBI Taxonomy" id="3033793"/>
    <lineage>
        <taxon>Bacteria</taxon>
        <taxon>Bacillati</taxon>
        <taxon>Bacillota</taxon>
        <taxon>Clostridia</taxon>
        <taxon>Candidatus Paraimprobicoccus</taxon>
    </lineage>
</organism>
<feature type="transmembrane region" description="Helical" evidence="6">
    <location>
        <begin position="235"/>
        <end position="255"/>
    </location>
</feature>
<gene>
    <name evidence="7" type="ORF">RsTaC01_0085</name>
</gene>
<evidence type="ECO:0000256" key="1">
    <source>
        <dbReference type="ARBA" id="ARBA00004651"/>
    </source>
</evidence>
<keyword evidence="5 6" id="KW-0472">Membrane</keyword>
<feature type="transmembrane region" description="Helical" evidence="6">
    <location>
        <begin position="119"/>
        <end position="138"/>
    </location>
</feature>
<evidence type="ECO:0000256" key="2">
    <source>
        <dbReference type="ARBA" id="ARBA00022475"/>
    </source>
</evidence>
<dbReference type="KEGG" id="ptrh:RsTaC01_0085"/>
<dbReference type="Proteomes" id="UP001335720">
    <property type="component" value="Chromosome"/>
</dbReference>
<dbReference type="PANTHER" id="PTHR30213">
    <property type="entry name" value="INNER MEMBRANE PROTEIN YHJD"/>
    <property type="match status" value="1"/>
</dbReference>
<feature type="transmembrane region" description="Helical" evidence="6">
    <location>
        <begin position="63"/>
        <end position="83"/>
    </location>
</feature>
<keyword evidence="4 6" id="KW-1133">Transmembrane helix</keyword>
<protein>
    <submittedName>
        <fullName evidence="7">YihY/virulence factor BrkB family protein</fullName>
    </submittedName>
</protein>
<keyword evidence="2" id="KW-1003">Cell membrane</keyword>
<feature type="transmembrane region" description="Helical" evidence="6">
    <location>
        <begin position="159"/>
        <end position="181"/>
    </location>
</feature>
<dbReference type="GO" id="GO:0005886">
    <property type="term" value="C:plasma membrane"/>
    <property type="evidence" value="ECO:0007669"/>
    <property type="project" value="UniProtKB-SubCell"/>
</dbReference>
<accession>A0AA48KXG5</accession>
<evidence type="ECO:0000256" key="5">
    <source>
        <dbReference type="ARBA" id="ARBA00023136"/>
    </source>
</evidence>
<evidence type="ECO:0000256" key="3">
    <source>
        <dbReference type="ARBA" id="ARBA00022692"/>
    </source>
</evidence>
<dbReference type="EMBL" id="AP027925">
    <property type="protein sequence ID" value="BED92383.1"/>
    <property type="molecule type" value="Genomic_DNA"/>
</dbReference>
<comment type="subcellular location">
    <subcellularLocation>
        <location evidence="1">Cell membrane</location>
        <topology evidence="1">Multi-pass membrane protein</topology>
    </subcellularLocation>
</comment>
<feature type="transmembrane region" description="Helical" evidence="6">
    <location>
        <begin position="267"/>
        <end position="291"/>
    </location>
</feature>
<proteinExistence type="predicted"/>
<dbReference type="AlphaFoldDB" id="A0AA48KXG5"/>
<evidence type="ECO:0000256" key="6">
    <source>
        <dbReference type="SAM" id="Phobius"/>
    </source>
</evidence>
<dbReference type="InterPro" id="IPR017039">
    <property type="entry name" value="Virul_fac_BrkB"/>
</dbReference>
<evidence type="ECO:0000313" key="7">
    <source>
        <dbReference type="EMBL" id="BED92383.1"/>
    </source>
</evidence>
<sequence length="303" mass="35101">MIFQYVKNETFVIVESLIKIKPRKNKVKVGKNMNKFVDFMIKFNKKINKDNVFGLSNELTYKIVLSIFPFLIFLMSLLGFINIKIDNLILEFSNTVPQQLLGIFNTFVQEVFYEKHVEIMSISLLLSIYSASSGFRAIMKGINKAHRQKEKRGFFVTSLISVGLVFLFTIVIIFSLILSISSEFLISILKSSQIFDFHFDSIFRILKYATLSIILFFTVTLIYKFSCCKKVKFKNIFPGVSFTVILWIISSKLYTIYIEKFPDYSKIYGSIGSVFVLLVWLDMMSQLLLIGSEINAFIEIKNF</sequence>
<evidence type="ECO:0000256" key="4">
    <source>
        <dbReference type="ARBA" id="ARBA00022989"/>
    </source>
</evidence>
<reference evidence="7" key="1">
    <citation type="journal article" date="2023" name="ISME J.">
        <title>Emergence of putative energy parasites within Clostridia revealed by genome analysis of a novel endosymbiotic clade.</title>
        <authorList>
            <person name="Takahashi K."/>
            <person name="Kuwahara H."/>
            <person name="Horikawa Y."/>
            <person name="Izawa K."/>
            <person name="Kato D."/>
            <person name="Inagaki T."/>
            <person name="Yuki M."/>
            <person name="Ohkuma M."/>
            <person name="Hongoh Y."/>
        </authorList>
    </citation>
    <scope>NUCLEOTIDE SEQUENCE</scope>
    <source>
        <strain evidence="7">RsTa-C01</strain>
    </source>
</reference>
<feature type="transmembrane region" description="Helical" evidence="6">
    <location>
        <begin position="201"/>
        <end position="223"/>
    </location>
</feature>
<dbReference type="PANTHER" id="PTHR30213:SF0">
    <property type="entry name" value="UPF0761 MEMBRANE PROTEIN YIHY"/>
    <property type="match status" value="1"/>
</dbReference>
<dbReference type="PIRSF" id="PIRSF035875">
    <property type="entry name" value="RNase_BN"/>
    <property type="match status" value="1"/>
</dbReference>
<name>A0AA48KXG5_9FIRM</name>
<dbReference type="NCBIfam" id="TIGR00765">
    <property type="entry name" value="yihY_not_rbn"/>
    <property type="match status" value="1"/>
</dbReference>
<dbReference type="Pfam" id="PF03631">
    <property type="entry name" value="Virul_fac_BrkB"/>
    <property type="match status" value="1"/>
</dbReference>